<name>A0A067MY44_BOTB1</name>
<feature type="compositionally biased region" description="Polar residues" evidence="1">
    <location>
        <begin position="529"/>
        <end position="538"/>
    </location>
</feature>
<feature type="compositionally biased region" description="Pro residues" evidence="1">
    <location>
        <begin position="358"/>
        <end position="372"/>
    </location>
</feature>
<sequence length="578" mass="62828">MFQKLQISDEDQSSFAIYRTEIAAGPWGPPLSDNDIMILCTQHGDPHGTLKFLLKRQTAALPSARADAFVLPPPTSSPPVPQVYHASANHGNQDKEGSISSTSDNIADGAGYEGSVSEDGRETSVRRSPHVTRGRGWDATSVRSRQQSVPAVERSHGKSPSRQSTLPDLHPAAVAPLNISRRVQGSITPTPQLSSFSPPQNAYEPLPTQPLHAPRHERRPSAAEEREKAFEASENALKAQSQMYKQRQQAKYDRSNSHVDKGYGTHSSVDSWVIVDRESTGRQPDRPMSSAGHRRPSDSAWSPDHAHTRFPTTFSPPSKSSRLPVATSSQAAPAQPRFAPAGGPAVTRASRRLLDMLPAPPQGPPPTPPTFPPARNGPLALPPGAGDPRMMQIEQQLQRGQVLRPPLTTASTTPTRGLGSARSMDNLRTIPPTLSLPASSRAAGPPRLPFGHRLQNTVYAPSSRPSLTQPIDPPSLITQRNPSAPYNAVSPDANKNVPLPPNQRTVQYTSPAHLRNPTGLNDFFMNPAGFSSQSNTNIPVRPRDQQMTGRLRRPNTADTETRPHRRNDRPQTSSHLPM</sequence>
<dbReference type="Proteomes" id="UP000027195">
    <property type="component" value="Unassembled WGS sequence"/>
</dbReference>
<dbReference type="OrthoDB" id="339325at2759"/>
<feature type="region of interest" description="Disordered" evidence="1">
    <location>
        <begin position="187"/>
        <end position="266"/>
    </location>
</feature>
<dbReference type="STRING" id="930990.A0A067MY44"/>
<feature type="region of interest" description="Disordered" evidence="1">
    <location>
        <begin position="278"/>
        <end position="444"/>
    </location>
</feature>
<proteinExistence type="predicted"/>
<feature type="region of interest" description="Disordered" evidence="1">
    <location>
        <begin position="72"/>
        <end position="169"/>
    </location>
</feature>
<feature type="compositionally biased region" description="Low complexity" evidence="1">
    <location>
        <begin position="309"/>
        <end position="322"/>
    </location>
</feature>
<feature type="compositionally biased region" description="Polar residues" evidence="1">
    <location>
        <begin position="238"/>
        <end position="249"/>
    </location>
</feature>
<evidence type="ECO:0000313" key="2">
    <source>
        <dbReference type="EMBL" id="KDQ20534.1"/>
    </source>
</evidence>
<feature type="region of interest" description="Disordered" evidence="1">
    <location>
        <begin position="460"/>
        <end position="482"/>
    </location>
</feature>
<evidence type="ECO:0000256" key="1">
    <source>
        <dbReference type="SAM" id="MobiDB-lite"/>
    </source>
</evidence>
<organism evidence="2 3">
    <name type="scientific">Botryobasidium botryosum (strain FD-172 SS1)</name>
    <dbReference type="NCBI Taxonomy" id="930990"/>
    <lineage>
        <taxon>Eukaryota</taxon>
        <taxon>Fungi</taxon>
        <taxon>Dikarya</taxon>
        <taxon>Basidiomycota</taxon>
        <taxon>Agaricomycotina</taxon>
        <taxon>Agaricomycetes</taxon>
        <taxon>Cantharellales</taxon>
        <taxon>Botryobasidiaceae</taxon>
        <taxon>Botryobasidium</taxon>
    </lineage>
</organism>
<feature type="compositionally biased region" description="Basic and acidic residues" evidence="1">
    <location>
        <begin position="250"/>
        <end position="263"/>
    </location>
</feature>
<feature type="compositionally biased region" description="Pro residues" evidence="1">
    <location>
        <begin position="72"/>
        <end position="81"/>
    </location>
</feature>
<dbReference type="HOGENOM" id="CLU_472203_0_0_1"/>
<dbReference type="EMBL" id="KL198017">
    <property type="protein sequence ID" value="KDQ20534.1"/>
    <property type="molecule type" value="Genomic_DNA"/>
</dbReference>
<feature type="compositionally biased region" description="Polar residues" evidence="1">
    <location>
        <begin position="460"/>
        <end position="469"/>
    </location>
</feature>
<feature type="non-terminal residue" evidence="2">
    <location>
        <position position="578"/>
    </location>
</feature>
<feature type="compositionally biased region" description="Low complexity" evidence="1">
    <location>
        <begin position="373"/>
        <end position="389"/>
    </location>
</feature>
<keyword evidence="3" id="KW-1185">Reference proteome</keyword>
<gene>
    <name evidence="2" type="ORF">BOTBODRAFT_151258</name>
</gene>
<feature type="compositionally biased region" description="Basic and acidic residues" evidence="1">
    <location>
        <begin position="219"/>
        <end position="231"/>
    </location>
</feature>
<feature type="region of interest" description="Disordered" evidence="1">
    <location>
        <begin position="527"/>
        <end position="578"/>
    </location>
</feature>
<feature type="compositionally biased region" description="Low complexity" evidence="1">
    <location>
        <begin position="330"/>
        <end position="345"/>
    </location>
</feature>
<dbReference type="InParanoid" id="A0A067MY44"/>
<feature type="compositionally biased region" description="Polar residues" evidence="1">
    <location>
        <begin position="187"/>
        <end position="200"/>
    </location>
</feature>
<accession>A0A067MY44</accession>
<dbReference type="AlphaFoldDB" id="A0A067MY44"/>
<reference evidence="3" key="1">
    <citation type="journal article" date="2014" name="Proc. Natl. Acad. Sci. U.S.A.">
        <title>Extensive sampling of basidiomycete genomes demonstrates inadequacy of the white-rot/brown-rot paradigm for wood decay fungi.</title>
        <authorList>
            <person name="Riley R."/>
            <person name="Salamov A.A."/>
            <person name="Brown D.W."/>
            <person name="Nagy L.G."/>
            <person name="Floudas D."/>
            <person name="Held B.W."/>
            <person name="Levasseur A."/>
            <person name="Lombard V."/>
            <person name="Morin E."/>
            <person name="Otillar R."/>
            <person name="Lindquist E.A."/>
            <person name="Sun H."/>
            <person name="LaButti K.M."/>
            <person name="Schmutz J."/>
            <person name="Jabbour D."/>
            <person name="Luo H."/>
            <person name="Baker S.E."/>
            <person name="Pisabarro A.G."/>
            <person name="Walton J.D."/>
            <person name="Blanchette R.A."/>
            <person name="Henrissat B."/>
            <person name="Martin F."/>
            <person name="Cullen D."/>
            <person name="Hibbett D.S."/>
            <person name="Grigoriev I.V."/>
        </authorList>
    </citation>
    <scope>NUCLEOTIDE SEQUENCE [LARGE SCALE GENOMIC DNA]</scope>
    <source>
        <strain evidence="3">FD-172 SS1</strain>
    </source>
</reference>
<protein>
    <submittedName>
        <fullName evidence="2">Uncharacterized protein</fullName>
    </submittedName>
</protein>
<evidence type="ECO:0000313" key="3">
    <source>
        <dbReference type="Proteomes" id="UP000027195"/>
    </source>
</evidence>